<dbReference type="Gene3D" id="2.170.130.10">
    <property type="entry name" value="TonB-dependent receptor, plug domain"/>
    <property type="match status" value="1"/>
</dbReference>
<dbReference type="PANTHER" id="PTHR40980">
    <property type="entry name" value="PLUG DOMAIN-CONTAINING PROTEIN"/>
    <property type="match status" value="1"/>
</dbReference>
<accession>A0ABM8UYC6</accession>
<dbReference type="SUPFAM" id="SSF56935">
    <property type="entry name" value="Porins"/>
    <property type="match status" value="1"/>
</dbReference>
<dbReference type="Proteomes" id="UP000679725">
    <property type="component" value="Unassembled WGS sequence"/>
</dbReference>
<gene>
    <name evidence="5" type="ORF">DYBT9623_05324</name>
</gene>
<keyword evidence="3" id="KW-0998">Cell outer membrane</keyword>
<dbReference type="Gene3D" id="2.60.40.1120">
    <property type="entry name" value="Carboxypeptidase-like, regulatory domain"/>
    <property type="match status" value="1"/>
</dbReference>
<keyword evidence="6" id="KW-1185">Reference proteome</keyword>
<keyword evidence="2" id="KW-0472">Membrane</keyword>
<evidence type="ECO:0000313" key="6">
    <source>
        <dbReference type="Proteomes" id="UP000679725"/>
    </source>
</evidence>
<protein>
    <recommendedName>
        <fullName evidence="4">Outer membrane protein beta-barrel domain-containing protein</fullName>
    </recommendedName>
</protein>
<dbReference type="Pfam" id="PF14905">
    <property type="entry name" value="OMP_b-brl_3"/>
    <property type="match status" value="1"/>
</dbReference>
<reference evidence="5 6" key="1">
    <citation type="submission" date="2021-04" db="EMBL/GenBank/DDBJ databases">
        <authorList>
            <person name="Rodrigo-Torres L."/>
            <person name="Arahal R. D."/>
            <person name="Lucena T."/>
        </authorList>
    </citation>
    <scope>NUCLEOTIDE SEQUENCE [LARGE SCALE GENOMIC DNA]</scope>
    <source>
        <strain evidence="5 6">CECT 9623</strain>
    </source>
</reference>
<dbReference type="SUPFAM" id="SSF49464">
    <property type="entry name" value="Carboxypeptidase regulatory domain-like"/>
    <property type="match status" value="1"/>
</dbReference>
<dbReference type="InterPro" id="IPR008969">
    <property type="entry name" value="CarboxyPept-like_regulatory"/>
</dbReference>
<dbReference type="Pfam" id="PF13620">
    <property type="entry name" value="CarboxypepD_reg"/>
    <property type="match status" value="1"/>
</dbReference>
<proteinExistence type="predicted"/>
<evidence type="ECO:0000256" key="3">
    <source>
        <dbReference type="ARBA" id="ARBA00023237"/>
    </source>
</evidence>
<dbReference type="Gene3D" id="2.40.170.20">
    <property type="entry name" value="TonB-dependent receptor, beta-barrel domain"/>
    <property type="match status" value="1"/>
</dbReference>
<evidence type="ECO:0000256" key="1">
    <source>
        <dbReference type="ARBA" id="ARBA00004442"/>
    </source>
</evidence>
<comment type="subcellular location">
    <subcellularLocation>
        <location evidence="1">Cell outer membrane</location>
    </subcellularLocation>
</comment>
<sequence length="819" mass="92095">MVRHFSIKVTMMNFTYIMQGLLPLLVSVFVPIQVLSQTVKKDVVGNVKDQSGNRLIGVNIQLVAQGQLTDTWWAASDSVGNFEFAALPPGRYLLNASMIGFTPVNDTILIQGSISKKLTYNMVMKEAASELTAVTVTSRKEAIEIDKGKLVYNVGNSATSAGSSALDLLRKLPGVSIGQDDQVMLKGAGGINVMIDGKMTYLSEQQLVQLLRSMSGESIAKIELISAPGAEFDAAGNAGIINFVTKKNVFVGYSLDVLSGISKGKFWMNNQNVAASYRNSKVNVSGSFDYNTPHRFMQSQTSNTVLDQGQRIILDRRLQTPTKINFYTYKGNLDWQLSPKHQLTAGYNGYLDDYVKDNAISRVSRLDQQNKLIGVVESINYLTEPYHYDAANLGYQFLIDSAGKKLTADAHYISYRNLSDGLLTTRYLDAKGQAAAPDEQLQVHQPGTVSIKSIKADLELPFTGFHLKAGLKYADVRNQANYRFDSLSAGEFIEAESMSNRFRYTEQIAAAYASVSGKLDKTQWEAGLRFESTNARGYTLAKEIDNSWKYNQLFPSLSAQHEINKNHKVNFSVSRRINRPAYSTLNPVRWYYDQYFYYSGNPYLRPEMAWIYSAGYTLKDRYVLSASYSTRSNYLSRRLVIEENTGAIISQSANLGSMRRFDLTASIPLHLLNFWDLQLTAGASHTSYPIPLLQSEKITALWAASAMLSQQFKLPAGFNAEISANWTSRELWGIYEKESIFFTDFGLKKSFMKGKLDVRFAFTDFLRTNRYRGRSLTDYIDYRYDDLPDTHRASFSVKYHIGGQLQPGRSRRIEEQDRL</sequence>
<comment type="caution">
    <text evidence="5">The sequence shown here is derived from an EMBL/GenBank/DDBJ whole genome shotgun (WGS) entry which is preliminary data.</text>
</comment>
<dbReference type="PANTHER" id="PTHR40980:SF4">
    <property type="entry name" value="TONB-DEPENDENT RECEPTOR-LIKE BETA-BARREL DOMAIN-CONTAINING PROTEIN"/>
    <property type="match status" value="1"/>
</dbReference>
<dbReference type="InterPro" id="IPR037066">
    <property type="entry name" value="Plug_dom_sf"/>
</dbReference>
<dbReference type="InterPro" id="IPR036942">
    <property type="entry name" value="Beta-barrel_TonB_sf"/>
</dbReference>
<evidence type="ECO:0000313" key="5">
    <source>
        <dbReference type="EMBL" id="CAG5074637.1"/>
    </source>
</evidence>
<name>A0ABM8UYC6_9BACT</name>
<feature type="domain" description="Outer membrane protein beta-barrel" evidence="4">
    <location>
        <begin position="399"/>
        <end position="799"/>
    </location>
</feature>
<organism evidence="5 6">
    <name type="scientific">Dyadobacter linearis</name>
    <dbReference type="NCBI Taxonomy" id="2823330"/>
    <lineage>
        <taxon>Bacteria</taxon>
        <taxon>Pseudomonadati</taxon>
        <taxon>Bacteroidota</taxon>
        <taxon>Cytophagia</taxon>
        <taxon>Cytophagales</taxon>
        <taxon>Spirosomataceae</taxon>
        <taxon>Dyadobacter</taxon>
    </lineage>
</organism>
<evidence type="ECO:0000259" key="4">
    <source>
        <dbReference type="Pfam" id="PF14905"/>
    </source>
</evidence>
<dbReference type="EMBL" id="CAJRAU010000012">
    <property type="protein sequence ID" value="CAG5074637.1"/>
    <property type="molecule type" value="Genomic_DNA"/>
</dbReference>
<dbReference type="InterPro" id="IPR041700">
    <property type="entry name" value="OMP_b-brl_3"/>
</dbReference>
<evidence type="ECO:0000256" key="2">
    <source>
        <dbReference type="ARBA" id="ARBA00023136"/>
    </source>
</evidence>